<evidence type="ECO:0000313" key="7">
    <source>
        <dbReference type="EMBL" id="OAF05776.1"/>
    </source>
</evidence>
<dbReference type="SUPFAM" id="SSF111369">
    <property type="entry name" value="HlyD-like secretion proteins"/>
    <property type="match status" value="1"/>
</dbReference>
<keyword evidence="4" id="KW-1133">Transmembrane helix</keyword>
<evidence type="ECO:0000256" key="1">
    <source>
        <dbReference type="ARBA" id="ARBA00009477"/>
    </source>
</evidence>
<dbReference type="InterPro" id="IPR058792">
    <property type="entry name" value="Beta-barrel_RND_2"/>
</dbReference>
<dbReference type="Gene3D" id="2.40.50.100">
    <property type="match status" value="1"/>
</dbReference>
<feature type="domain" description="Multidrug resistance protein MdtA-like barrel-sandwich hybrid" evidence="5">
    <location>
        <begin position="101"/>
        <end position="251"/>
    </location>
</feature>
<keyword evidence="4" id="KW-0812">Transmembrane</keyword>
<dbReference type="Pfam" id="PF25917">
    <property type="entry name" value="BSH_RND"/>
    <property type="match status" value="1"/>
</dbReference>
<dbReference type="Proteomes" id="UP000076959">
    <property type="component" value="Unassembled WGS sequence"/>
</dbReference>
<feature type="transmembrane region" description="Helical" evidence="4">
    <location>
        <begin position="34"/>
        <end position="55"/>
    </location>
</feature>
<dbReference type="Gene3D" id="1.10.287.470">
    <property type="entry name" value="Helix hairpin bin"/>
    <property type="match status" value="1"/>
</dbReference>
<accession>A0A176YJC7</accession>
<dbReference type="Gene3D" id="2.40.30.170">
    <property type="match status" value="1"/>
</dbReference>
<reference evidence="7 8" key="1">
    <citation type="submission" date="2016-03" db="EMBL/GenBank/DDBJ databases">
        <title>Draft Genome Sequence of the Strain BR 10245 (Bradyrhizobium sp.) isolated from nodules of Centrolobium paraense.</title>
        <authorList>
            <person name="Simoes-Araujo J.L.Sr."/>
            <person name="Barauna A.C."/>
            <person name="Silva K."/>
            <person name="Zilli J.E."/>
        </authorList>
    </citation>
    <scope>NUCLEOTIDE SEQUENCE [LARGE SCALE GENOMIC DNA]</scope>
    <source>
        <strain evidence="7 8">BR 10245</strain>
    </source>
</reference>
<evidence type="ECO:0000259" key="5">
    <source>
        <dbReference type="Pfam" id="PF25917"/>
    </source>
</evidence>
<dbReference type="GO" id="GO:1990281">
    <property type="term" value="C:efflux pump complex"/>
    <property type="evidence" value="ECO:0007669"/>
    <property type="project" value="TreeGrafter"/>
</dbReference>
<evidence type="ECO:0000256" key="3">
    <source>
        <dbReference type="SAM" id="MobiDB-lite"/>
    </source>
</evidence>
<dbReference type="AlphaFoldDB" id="A0A176YJC7"/>
<feature type="coiled-coil region" evidence="2">
    <location>
        <begin position="192"/>
        <end position="219"/>
    </location>
</feature>
<keyword evidence="8" id="KW-1185">Reference proteome</keyword>
<dbReference type="RefSeq" id="WP_063704105.1">
    <property type="nucleotide sequence ID" value="NZ_LUUB01000079.1"/>
</dbReference>
<dbReference type="Gene3D" id="2.40.420.20">
    <property type="match status" value="1"/>
</dbReference>
<evidence type="ECO:0000313" key="8">
    <source>
        <dbReference type="Proteomes" id="UP000076959"/>
    </source>
</evidence>
<dbReference type="InterPro" id="IPR006143">
    <property type="entry name" value="RND_pump_MFP"/>
</dbReference>
<dbReference type="EMBL" id="LUUB01000079">
    <property type="protein sequence ID" value="OAF05776.1"/>
    <property type="molecule type" value="Genomic_DNA"/>
</dbReference>
<feature type="compositionally biased region" description="Basic and acidic residues" evidence="3">
    <location>
        <begin position="7"/>
        <end position="21"/>
    </location>
</feature>
<keyword evidence="2" id="KW-0175">Coiled coil</keyword>
<dbReference type="PANTHER" id="PTHR30469">
    <property type="entry name" value="MULTIDRUG RESISTANCE PROTEIN MDTA"/>
    <property type="match status" value="1"/>
</dbReference>
<keyword evidence="4" id="KW-0472">Membrane</keyword>
<dbReference type="GO" id="GO:0015562">
    <property type="term" value="F:efflux transmembrane transporter activity"/>
    <property type="evidence" value="ECO:0007669"/>
    <property type="project" value="TreeGrafter"/>
</dbReference>
<dbReference type="PANTHER" id="PTHR30469:SF37">
    <property type="entry name" value="RAGD PROTEIN"/>
    <property type="match status" value="1"/>
</dbReference>
<dbReference type="InterPro" id="IPR058625">
    <property type="entry name" value="MdtA-like_BSH"/>
</dbReference>
<feature type="region of interest" description="Disordered" evidence="3">
    <location>
        <begin position="1"/>
        <end position="27"/>
    </location>
</feature>
<gene>
    <name evidence="7" type="ORF">AYJ54_02460</name>
</gene>
<comment type="similarity">
    <text evidence="1">Belongs to the membrane fusion protein (MFP) (TC 8.A.1) family.</text>
</comment>
<protein>
    <submittedName>
        <fullName evidence="7">Efflux transporter periplasmic adaptor subunit</fullName>
    </submittedName>
</protein>
<dbReference type="STRING" id="1505087.AYJ54_02460"/>
<name>A0A176YJC7_9BRAD</name>
<evidence type="ECO:0000256" key="4">
    <source>
        <dbReference type="SAM" id="Phobius"/>
    </source>
</evidence>
<sequence>MNFNGRFDVERVTETDRDKETVAPPRRQRRGGRLAGFSLVLVAGTALAFGVWSHYAERRQVLATAEQARDFVPQVRVETVEPSDNIDVVKLPATTSAFASANIFARASGYIGTRAVDIGDHVKAGQLLAEIVAPELDHQIAQAEATLAQLNSALQQAQANQVLARVTWDRDRPLVEKGWLTAQQGTIDQQTLKAQEAAVSVAQANVKAEEAQLQVLRQQKLYQRVVAPFDGVITQRNIDVGSLVQADATSGTFMFTLQQGNVIRTQVFVPQDAAFGLKPGIAAVVRVPEIPDRTFPGTVTRIADALQPGSRTLLTEVDIPNPDAALASGIYCTVELHIPRKTPSYRISADAVIFNSGGMQVAVVENGVVHLRKIGVLRDFGSEVEVDSGVKRGDQVILNPSVDLAEGAKVQAKRPTAVS</sequence>
<dbReference type="OrthoDB" id="9806939at2"/>
<dbReference type="NCBIfam" id="TIGR01730">
    <property type="entry name" value="RND_mfp"/>
    <property type="match status" value="1"/>
</dbReference>
<feature type="coiled-coil region" evidence="2">
    <location>
        <begin position="133"/>
        <end position="160"/>
    </location>
</feature>
<dbReference type="Pfam" id="PF25954">
    <property type="entry name" value="Beta-barrel_RND_2"/>
    <property type="match status" value="1"/>
</dbReference>
<proteinExistence type="inferred from homology"/>
<comment type="caution">
    <text evidence="7">The sequence shown here is derived from an EMBL/GenBank/DDBJ whole genome shotgun (WGS) entry which is preliminary data.</text>
</comment>
<feature type="domain" description="CusB-like beta-barrel" evidence="6">
    <location>
        <begin position="267"/>
        <end position="337"/>
    </location>
</feature>
<evidence type="ECO:0000259" key="6">
    <source>
        <dbReference type="Pfam" id="PF25954"/>
    </source>
</evidence>
<organism evidence="7 8">
    <name type="scientific">Bradyrhizobium centrolobii</name>
    <dbReference type="NCBI Taxonomy" id="1505087"/>
    <lineage>
        <taxon>Bacteria</taxon>
        <taxon>Pseudomonadati</taxon>
        <taxon>Pseudomonadota</taxon>
        <taxon>Alphaproteobacteria</taxon>
        <taxon>Hyphomicrobiales</taxon>
        <taxon>Nitrobacteraceae</taxon>
        <taxon>Bradyrhizobium</taxon>
    </lineage>
</organism>
<evidence type="ECO:0000256" key="2">
    <source>
        <dbReference type="SAM" id="Coils"/>
    </source>
</evidence>